<name>A0ABY4STR7_9ENTR</name>
<keyword evidence="2" id="KW-0810">Translation regulation</keyword>
<evidence type="ECO:0000256" key="2">
    <source>
        <dbReference type="HAMAP-Rule" id="MF_01477"/>
    </source>
</evidence>
<dbReference type="NCBIfam" id="TIGR00090">
    <property type="entry name" value="rsfS_iojap_ybeB"/>
    <property type="match status" value="1"/>
</dbReference>
<dbReference type="Gene3D" id="3.30.460.10">
    <property type="entry name" value="Beta Polymerase, domain 2"/>
    <property type="match status" value="1"/>
</dbReference>
<keyword evidence="2" id="KW-0678">Repressor</keyword>
<proteinExistence type="inferred from homology"/>
<accession>A0ABY4STR7</accession>
<organism evidence="3 4">
    <name type="scientific">Candidatus Blochmannia ocreatus</name>
    <name type="common">nom. nud.</name>
    <dbReference type="NCBI Taxonomy" id="251538"/>
    <lineage>
        <taxon>Bacteria</taxon>
        <taxon>Pseudomonadati</taxon>
        <taxon>Pseudomonadota</taxon>
        <taxon>Gammaproteobacteria</taxon>
        <taxon>Enterobacterales</taxon>
        <taxon>Enterobacteriaceae</taxon>
        <taxon>ant endosymbionts</taxon>
        <taxon>Candidatus Blochmanniella</taxon>
    </lineage>
</organism>
<dbReference type="EMBL" id="CP097762">
    <property type="protein sequence ID" value="URJ25370.1"/>
    <property type="molecule type" value="Genomic_DNA"/>
</dbReference>
<comment type="subcellular location">
    <subcellularLocation>
        <location evidence="2">Cytoplasm</location>
    </subcellularLocation>
</comment>
<dbReference type="InterPro" id="IPR004394">
    <property type="entry name" value="Iojap/RsfS/C7orf30"/>
</dbReference>
<dbReference type="PANTHER" id="PTHR21043">
    <property type="entry name" value="IOJAP SUPERFAMILY ORTHOLOG"/>
    <property type="match status" value="1"/>
</dbReference>
<dbReference type="InterPro" id="IPR043519">
    <property type="entry name" value="NT_sf"/>
</dbReference>
<protein>
    <recommendedName>
        <fullName evidence="2">Ribosomal silencing factor RsfS</fullName>
    </recommendedName>
</protein>
<dbReference type="Pfam" id="PF02410">
    <property type="entry name" value="RsfS"/>
    <property type="match status" value="1"/>
</dbReference>
<sequence>MQSDILKDFLIDMMSIMQGKNIVFFDMHNKSSITDIMIICTGTSSRHVISISQGILRKSRGIGVKPYGTEGIATGEWVLVDLGDVIVHIMQEEIRKKYELEKLWS</sequence>
<evidence type="ECO:0000256" key="1">
    <source>
        <dbReference type="ARBA" id="ARBA00010574"/>
    </source>
</evidence>
<evidence type="ECO:0000313" key="4">
    <source>
        <dbReference type="Proteomes" id="UP001056834"/>
    </source>
</evidence>
<dbReference type="SUPFAM" id="SSF81301">
    <property type="entry name" value="Nucleotidyltransferase"/>
    <property type="match status" value="1"/>
</dbReference>
<gene>
    <name evidence="2 3" type="primary">rsfS</name>
    <name evidence="3" type="ORF">M9405_01450</name>
</gene>
<comment type="similarity">
    <text evidence="1 2">Belongs to the Iojap/RsfS family.</text>
</comment>
<keyword evidence="2" id="KW-0963">Cytoplasm</keyword>
<dbReference type="RefSeq" id="WP_250223501.1">
    <property type="nucleotide sequence ID" value="NZ_CP097762.1"/>
</dbReference>
<keyword evidence="4" id="KW-1185">Reference proteome</keyword>
<reference evidence="3" key="1">
    <citation type="submission" date="2022-05" db="EMBL/GenBank/DDBJ databases">
        <title>Impact of host demography and evolutionary history on endosymbiont molecular evolution: a test in carpenter ants (Genus Camponotus) and their Blochmannia endosymbionts.</title>
        <authorList>
            <person name="Manthey J.D."/>
            <person name="Giron J.C."/>
            <person name="Hruska J.P."/>
        </authorList>
    </citation>
    <scope>NUCLEOTIDE SEQUENCE</scope>
    <source>
        <strain evidence="3">C-006</strain>
    </source>
</reference>
<evidence type="ECO:0000313" key="3">
    <source>
        <dbReference type="EMBL" id="URJ25370.1"/>
    </source>
</evidence>
<dbReference type="Proteomes" id="UP001056834">
    <property type="component" value="Chromosome"/>
</dbReference>
<comment type="function">
    <text evidence="2">Functions as a ribosomal silencing factor. Interacts with ribosomal protein uL14 (rplN), blocking formation of intersubunit bridge B8. Prevents association of the 30S and 50S ribosomal subunits and the formation of functional ribosomes, thus repressing translation.</text>
</comment>
<comment type="subunit">
    <text evidence="2">Interacts with ribosomal protein uL14 (rplN).</text>
</comment>
<dbReference type="HAMAP" id="MF_01477">
    <property type="entry name" value="Iojap_RsfS"/>
    <property type="match status" value="1"/>
</dbReference>
<dbReference type="PANTHER" id="PTHR21043:SF0">
    <property type="entry name" value="MITOCHONDRIAL ASSEMBLY OF RIBOSOMAL LARGE SUBUNIT PROTEIN 1"/>
    <property type="match status" value="1"/>
</dbReference>